<protein>
    <submittedName>
        <fullName evidence="2">Transcriptional regulator</fullName>
    </submittedName>
</protein>
<dbReference type="InterPro" id="IPR011256">
    <property type="entry name" value="Reg_factor_effector_dom_sf"/>
</dbReference>
<gene>
    <name evidence="2" type="ORF">DW687_07065</name>
</gene>
<dbReference type="InterPro" id="IPR029442">
    <property type="entry name" value="GyrI-like"/>
</dbReference>
<dbReference type="Pfam" id="PF06445">
    <property type="entry name" value="GyrI-like"/>
    <property type="match status" value="1"/>
</dbReference>
<evidence type="ECO:0000313" key="2">
    <source>
        <dbReference type="EMBL" id="RGD74510.1"/>
    </source>
</evidence>
<feature type="domain" description="GyrI-like small molecule binding" evidence="1">
    <location>
        <begin position="19"/>
        <end position="215"/>
    </location>
</feature>
<dbReference type="RefSeq" id="WP_007049063.1">
    <property type="nucleotide sequence ID" value="NZ_CABKNJ010000005.1"/>
</dbReference>
<name>A0A3E3DZ08_9FIRM</name>
<dbReference type="SUPFAM" id="SSF55136">
    <property type="entry name" value="Probable bacterial effector-binding domain"/>
    <property type="match status" value="1"/>
</dbReference>
<dbReference type="EMBL" id="QUSM01000003">
    <property type="protein sequence ID" value="RGD74510.1"/>
    <property type="molecule type" value="Genomic_DNA"/>
</dbReference>
<dbReference type="AlphaFoldDB" id="A0A3E3DZ08"/>
<evidence type="ECO:0000259" key="1">
    <source>
        <dbReference type="Pfam" id="PF06445"/>
    </source>
</evidence>
<dbReference type="GeneID" id="97999538"/>
<comment type="caution">
    <text evidence="2">The sequence shown here is derived from an EMBL/GenBank/DDBJ whole genome shotgun (WGS) entry which is preliminary data.</text>
</comment>
<dbReference type="PIRSF" id="PIRSF031644">
    <property type="entry name" value="UCP031644"/>
    <property type="match status" value="1"/>
</dbReference>
<sequence>MEKFDYKKEYKDLYMPKKKPSIIDVPKMNFIMVKGKGNPNTSIEYKNAMEILYGLSFTIKMSKMSKDPMDRIEGYFEYVVPPLEGLWWLDEGGFDGINITDKDKFQWYSMIRQPEFVTRDVYEYALEKFSKKKPEVDLSNTRFKTIEEGLCVQIMHMGSYDDEPASIAKMNEFIEKEGYETDINDERLHHEIYLSDPRKVKNINNLKTVIRHPVKKRK</sequence>
<organism evidence="2 3">
    <name type="scientific">Anaerofustis stercorihominis</name>
    <dbReference type="NCBI Taxonomy" id="214853"/>
    <lineage>
        <taxon>Bacteria</taxon>
        <taxon>Bacillati</taxon>
        <taxon>Bacillota</taxon>
        <taxon>Clostridia</taxon>
        <taxon>Eubacteriales</taxon>
        <taxon>Eubacteriaceae</taxon>
        <taxon>Anaerofustis</taxon>
    </lineage>
</organism>
<dbReference type="InterPro" id="IPR008319">
    <property type="entry name" value="GyrI-like_CCH_Lin2189-like"/>
</dbReference>
<reference evidence="2 3" key="1">
    <citation type="submission" date="2018-08" db="EMBL/GenBank/DDBJ databases">
        <title>A genome reference for cultivated species of the human gut microbiota.</title>
        <authorList>
            <person name="Zou Y."/>
            <person name="Xue W."/>
            <person name="Luo G."/>
        </authorList>
    </citation>
    <scope>NUCLEOTIDE SEQUENCE [LARGE SCALE GENOMIC DNA]</scope>
    <source>
        <strain evidence="2 3">AM25-6</strain>
    </source>
</reference>
<evidence type="ECO:0000313" key="3">
    <source>
        <dbReference type="Proteomes" id="UP000261212"/>
    </source>
</evidence>
<dbReference type="Proteomes" id="UP000261212">
    <property type="component" value="Unassembled WGS sequence"/>
</dbReference>
<proteinExistence type="predicted"/>
<accession>A0A3E3DZ08</accession>
<dbReference type="Gene3D" id="3.20.80.10">
    <property type="entry name" value="Regulatory factor, effector binding domain"/>
    <property type="match status" value="1"/>
</dbReference>